<protein>
    <recommendedName>
        <fullName evidence="5">Myb/SANT-like domain-containing protein</fullName>
    </recommendedName>
</protein>
<feature type="compositionally biased region" description="Polar residues" evidence="2">
    <location>
        <begin position="118"/>
        <end position="133"/>
    </location>
</feature>
<evidence type="ECO:0000313" key="4">
    <source>
        <dbReference type="Proteomes" id="UP000749646"/>
    </source>
</evidence>
<dbReference type="AlphaFoldDB" id="A0A9P6MDV0"/>
<organism evidence="3 4">
    <name type="scientific">Modicella reniformis</name>
    <dbReference type="NCBI Taxonomy" id="1440133"/>
    <lineage>
        <taxon>Eukaryota</taxon>
        <taxon>Fungi</taxon>
        <taxon>Fungi incertae sedis</taxon>
        <taxon>Mucoromycota</taxon>
        <taxon>Mortierellomycotina</taxon>
        <taxon>Mortierellomycetes</taxon>
        <taxon>Mortierellales</taxon>
        <taxon>Mortierellaceae</taxon>
        <taxon>Modicella</taxon>
    </lineage>
</organism>
<accession>A0A9P6MDV0</accession>
<sequence length="267" mass="31000">MIAWLEVPANRLKIRRTTRKTDIEMKLTTSGKGWQEFAEYMNEETTGFATFTESSIKARYYRLVKIYRVVKEKYARTGGLTEQDIMDGFETINDKLVSLVHGYHRIDAIFGMKPNVTPLSQNDSTKCDSSNVDNSEKGRHQDESDDEEEYDAAPVSGNVGNDGQRDKWLSFGSSMILAMNQRSEVDRENNERRMEVDLQIARMKLKQEENRRQADLELARVKAKAEVEKDFNHRIMATMEKFMSEGKSSQEFEDFIKVLRNNTRQPR</sequence>
<reference evidence="3" key="1">
    <citation type="journal article" date="2020" name="Fungal Divers.">
        <title>Resolving the Mortierellaceae phylogeny through synthesis of multi-gene phylogenetics and phylogenomics.</title>
        <authorList>
            <person name="Vandepol N."/>
            <person name="Liber J."/>
            <person name="Desiro A."/>
            <person name="Na H."/>
            <person name="Kennedy M."/>
            <person name="Barry K."/>
            <person name="Grigoriev I.V."/>
            <person name="Miller A.N."/>
            <person name="O'Donnell K."/>
            <person name="Stajich J.E."/>
            <person name="Bonito G."/>
        </authorList>
    </citation>
    <scope>NUCLEOTIDE SEQUENCE</scope>
    <source>
        <strain evidence="3">MES-2147</strain>
    </source>
</reference>
<feature type="region of interest" description="Disordered" evidence="2">
    <location>
        <begin position="118"/>
        <end position="164"/>
    </location>
</feature>
<name>A0A9P6MDV0_9FUNG</name>
<feature type="coiled-coil region" evidence="1">
    <location>
        <begin position="191"/>
        <end position="226"/>
    </location>
</feature>
<proteinExistence type="predicted"/>
<keyword evidence="1" id="KW-0175">Coiled coil</keyword>
<evidence type="ECO:0000313" key="3">
    <source>
        <dbReference type="EMBL" id="KAF9994117.1"/>
    </source>
</evidence>
<evidence type="ECO:0000256" key="2">
    <source>
        <dbReference type="SAM" id="MobiDB-lite"/>
    </source>
</evidence>
<dbReference type="EMBL" id="JAAAHW010001656">
    <property type="protein sequence ID" value="KAF9994117.1"/>
    <property type="molecule type" value="Genomic_DNA"/>
</dbReference>
<dbReference type="OrthoDB" id="2507256at2759"/>
<evidence type="ECO:0008006" key="5">
    <source>
        <dbReference type="Google" id="ProtNLM"/>
    </source>
</evidence>
<gene>
    <name evidence="3" type="ORF">BGZ65_010278</name>
</gene>
<comment type="caution">
    <text evidence="3">The sequence shown here is derived from an EMBL/GenBank/DDBJ whole genome shotgun (WGS) entry which is preliminary data.</text>
</comment>
<keyword evidence="4" id="KW-1185">Reference proteome</keyword>
<dbReference type="Proteomes" id="UP000749646">
    <property type="component" value="Unassembled WGS sequence"/>
</dbReference>
<evidence type="ECO:0000256" key="1">
    <source>
        <dbReference type="SAM" id="Coils"/>
    </source>
</evidence>